<evidence type="ECO:0000313" key="1">
    <source>
        <dbReference type="EMBL" id="GJM61128.1"/>
    </source>
</evidence>
<dbReference type="AlphaFoldDB" id="A0AAN4VY71"/>
<reference evidence="1 2" key="1">
    <citation type="submission" date="2021-12" db="EMBL/GenBank/DDBJ databases">
        <title>Genome sequencing of bacteria with rrn-lacking chromosome and rrn-plasmid.</title>
        <authorList>
            <person name="Anda M."/>
            <person name="Iwasaki W."/>
        </authorList>
    </citation>
    <scope>NUCLEOTIDE SEQUENCE [LARGE SCALE GENOMIC DNA]</scope>
    <source>
        <strain evidence="1 2">NBRC 15940</strain>
    </source>
</reference>
<accession>A0AAN4VY71</accession>
<name>A0AAN4VY71_9BACT</name>
<proteinExistence type="predicted"/>
<protein>
    <submittedName>
        <fullName evidence="1">Uncharacterized protein</fullName>
    </submittedName>
</protein>
<evidence type="ECO:0000313" key="2">
    <source>
        <dbReference type="Proteomes" id="UP001310022"/>
    </source>
</evidence>
<keyword evidence="2" id="KW-1185">Reference proteome</keyword>
<organism evidence="1 2">
    <name type="scientific">Persicobacter diffluens</name>
    <dbReference type="NCBI Taxonomy" id="981"/>
    <lineage>
        <taxon>Bacteria</taxon>
        <taxon>Pseudomonadati</taxon>
        <taxon>Bacteroidota</taxon>
        <taxon>Cytophagia</taxon>
        <taxon>Cytophagales</taxon>
        <taxon>Persicobacteraceae</taxon>
        <taxon>Persicobacter</taxon>
    </lineage>
</organism>
<sequence>MQSFHSGLYVYANTENPLSMNNAKIHLPDLDFDFKLWKETLAFWKRTGELHLLRLSDLHKLGKISSESYGSLRWEYEQQLDKIVALLAKIKVQEDEMAYYHKDYPINMGHQHYKDYLSIRDRMRQLESYTKDLEEEFDYINRKVVLPHLH</sequence>
<comment type="caution">
    <text evidence="1">The sequence shown here is derived from an EMBL/GenBank/DDBJ whole genome shotgun (WGS) entry which is preliminary data.</text>
</comment>
<gene>
    <name evidence="1" type="ORF">PEDI_16800</name>
</gene>
<dbReference type="EMBL" id="BQKE01000001">
    <property type="protein sequence ID" value="GJM61128.1"/>
    <property type="molecule type" value="Genomic_DNA"/>
</dbReference>
<dbReference type="Proteomes" id="UP001310022">
    <property type="component" value="Unassembled WGS sequence"/>
</dbReference>